<organism evidence="2 3">
    <name type="scientific">Cafeteria roenbergensis</name>
    <name type="common">Marine flagellate</name>
    <dbReference type="NCBI Taxonomy" id="33653"/>
    <lineage>
        <taxon>Eukaryota</taxon>
        <taxon>Sar</taxon>
        <taxon>Stramenopiles</taxon>
        <taxon>Bigyra</taxon>
        <taxon>Opalozoa</taxon>
        <taxon>Bicosoecida</taxon>
        <taxon>Cafeteriaceae</taxon>
        <taxon>Cafeteria</taxon>
    </lineage>
</organism>
<dbReference type="EMBL" id="VLTN01000009">
    <property type="protein sequence ID" value="KAA0155016.1"/>
    <property type="molecule type" value="Genomic_DNA"/>
</dbReference>
<feature type="region of interest" description="Disordered" evidence="1">
    <location>
        <begin position="1"/>
        <end position="47"/>
    </location>
</feature>
<feature type="region of interest" description="Disordered" evidence="1">
    <location>
        <begin position="120"/>
        <end position="158"/>
    </location>
</feature>
<dbReference type="Proteomes" id="UP000323011">
    <property type="component" value="Unassembled WGS sequence"/>
</dbReference>
<sequence>MGASSHLRIGGTRPGPGAAAPTTGALPRGDEKPPTDAGQAPAPAANEAMWESEWRALLLEDEDALLNLEWLAELAASQPDGSTLGLQASDRGGSNLSEGVIVAAVGRMLTTSIVPAVEGSRRSGDLGLSDVAQRTVNPGGPQKSAKAGAGEPSGAGSKAGAGGVRSLAVYDSSASAAALQGAVGAPGSGAEAGTGGAGLRRDGPAGSGKQAALPFVLRGRMLLGEARPLLSAARVVCGEDVLRRSLQAIVAADDTAEAEARAEERRMQADDEDAAALATGPFAAGHGPR</sequence>
<feature type="region of interest" description="Disordered" evidence="1">
    <location>
        <begin position="253"/>
        <end position="289"/>
    </location>
</feature>
<feature type="compositionally biased region" description="Gly residues" evidence="1">
    <location>
        <begin position="184"/>
        <end position="198"/>
    </location>
</feature>
<proteinExistence type="predicted"/>
<evidence type="ECO:0000313" key="2">
    <source>
        <dbReference type="EMBL" id="KAA0155016.1"/>
    </source>
</evidence>
<reference evidence="2 3" key="1">
    <citation type="submission" date="2019-07" db="EMBL/GenBank/DDBJ databases">
        <title>Genomes of Cafeteria roenbergensis.</title>
        <authorList>
            <person name="Fischer M.G."/>
            <person name="Hackl T."/>
            <person name="Roman M."/>
        </authorList>
    </citation>
    <scope>NUCLEOTIDE SEQUENCE [LARGE SCALE GENOMIC DNA]</scope>
    <source>
        <strain evidence="2 3">BVI</strain>
    </source>
</reference>
<dbReference type="AlphaFoldDB" id="A0A5A8CPN9"/>
<feature type="compositionally biased region" description="Low complexity" evidence="1">
    <location>
        <begin position="275"/>
        <end position="289"/>
    </location>
</feature>
<feature type="compositionally biased region" description="Low complexity" evidence="1">
    <location>
        <begin position="15"/>
        <end position="27"/>
    </location>
</feature>
<comment type="caution">
    <text evidence="2">The sequence shown here is derived from an EMBL/GenBank/DDBJ whole genome shotgun (WGS) entry which is preliminary data.</text>
</comment>
<feature type="compositionally biased region" description="Low complexity" evidence="1">
    <location>
        <begin position="35"/>
        <end position="47"/>
    </location>
</feature>
<keyword evidence="3" id="KW-1185">Reference proteome</keyword>
<evidence type="ECO:0000256" key="1">
    <source>
        <dbReference type="SAM" id="MobiDB-lite"/>
    </source>
</evidence>
<accession>A0A5A8CPN9</accession>
<feature type="compositionally biased region" description="Basic and acidic residues" evidence="1">
    <location>
        <begin position="258"/>
        <end position="269"/>
    </location>
</feature>
<evidence type="ECO:0000313" key="3">
    <source>
        <dbReference type="Proteomes" id="UP000323011"/>
    </source>
</evidence>
<protein>
    <submittedName>
        <fullName evidence="2">Uncharacterized protein</fullName>
    </submittedName>
</protein>
<gene>
    <name evidence="2" type="ORF">FNF29_02159</name>
</gene>
<name>A0A5A8CPN9_CAFRO</name>
<feature type="region of interest" description="Disordered" evidence="1">
    <location>
        <begin position="183"/>
        <end position="209"/>
    </location>
</feature>